<dbReference type="EMBL" id="PFBX01000045">
    <property type="protein sequence ID" value="PIT87250.1"/>
    <property type="molecule type" value="Genomic_DNA"/>
</dbReference>
<feature type="signal peptide" evidence="2">
    <location>
        <begin position="1"/>
        <end position="35"/>
    </location>
</feature>
<evidence type="ECO:0000256" key="1">
    <source>
        <dbReference type="SAM" id="Phobius"/>
    </source>
</evidence>
<protein>
    <submittedName>
        <fullName evidence="3">Uncharacterized protein</fullName>
    </submittedName>
</protein>
<keyword evidence="2" id="KW-0732">Signal</keyword>
<dbReference type="AlphaFoldDB" id="A0A2M6W3F4"/>
<feature type="transmembrane region" description="Helical" evidence="1">
    <location>
        <begin position="59"/>
        <end position="81"/>
    </location>
</feature>
<evidence type="ECO:0000313" key="4">
    <source>
        <dbReference type="Proteomes" id="UP000231183"/>
    </source>
</evidence>
<keyword evidence="1" id="KW-0812">Transmembrane</keyword>
<organism evidence="3 4">
    <name type="scientific">Candidatus Magasanikbacteria bacterium CG10_big_fil_rev_8_21_14_0_10_40_10</name>
    <dbReference type="NCBI Taxonomy" id="1974648"/>
    <lineage>
        <taxon>Bacteria</taxon>
        <taxon>Candidatus Magasanikiibacteriota</taxon>
    </lineage>
</organism>
<evidence type="ECO:0000256" key="2">
    <source>
        <dbReference type="SAM" id="SignalP"/>
    </source>
</evidence>
<keyword evidence="1" id="KW-1133">Transmembrane helix</keyword>
<sequence>MLKKTKVLLFKAKIKAMIVSVLGAIGALIGSNAFAAMDPEVASTTQQMVFTMKDNVVGVISTNISNIVIVGVIIFSLGFVWRLSKRFMK</sequence>
<gene>
    <name evidence="3" type="ORF">COU31_04105</name>
</gene>
<name>A0A2M6W3F4_9BACT</name>
<feature type="chain" id="PRO_5014714552" evidence="2">
    <location>
        <begin position="36"/>
        <end position="89"/>
    </location>
</feature>
<proteinExistence type="predicted"/>
<evidence type="ECO:0000313" key="3">
    <source>
        <dbReference type="EMBL" id="PIT87250.1"/>
    </source>
</evidence>
<accession>A0A2M6W3F4</accession>
<keyword evidence="1" id="KW-0472">Membrane</keyword>
<comment type="caution">
    <text evidence="3">The sequence shown here is derived from an EMBL/GenBank/DDBJ whole genome shotgun (WGS) entry which is preliminary data.</text>
</comment>
<dbReference type="Proteomes" id="UP000231183">
    <property type="component" value="Unassembled WGS sequence"/>
</dbReference>
<reference evidence="4" key="1">
    <citation type="submission" date="2017-09" db="EMBL/GenBank/DDBJ databases">
        <title>Depth-based differentiation of microbial function through sediment-hosted aquifers and enrichment of novel symbionts in the deep terrestrial subsurface.</title>
        <authorList>
            <person name="Probst A.J."/>
            <person name="Ladd B."/>
            <person name="Jarett J.K."/>
            <person name="Geller-Mcgrath D.E."/>
            <person name="Sieber C.M.K."/>
            <person name="Emerson J.B."/>
            <person name="Anantharaman K."/>
            <person name="Thomas B.C."/>
            <person name="Malmstrom R."/>
            <person name="Stieglmeier M."/>
            <person name="Klingl A."/>
            <person name="Woyke T."/>
            <person name="Ryan C.M."/>
            <person name="Banfield J.F."/>
        </authorList>
    </citation>
    <scope>NUCLEOTIDE SEQUENCE [LARGE SCALE GENOMIC DNA]</scope>
</reference>